<dbReference type="EMBL" id="JBDKWZ010000009">
    <property type="protein sequence ID" value="MEN7549517.1"/>
    <property type="molecule type" value="Genomic_DNA"/>
</dbReference>
<evidence type="ECO:0000313" key="1">
    <source>
        <dbReference type="EMBL" id="MEN7549517.1"/>
    </source>
</evidence>
<dbReference type="RefSeq" id="WP_346822296.1">
    <property type="nucleotide sequence ID" value="NZ_JBDKWZ010000009.1"/>
</dbReference>
<organism evidence="1 2">
    <name type="scientific">Rapidithrix thailandica</name>
    <dbReference type="NCBI Taxonomy" id="413964"/>
    <lineage>
        <taxon>Bacteria</taxon>
        <taxon>Pseudomonadati</taxon>
        <taxon>Bacteroidota</taxon>
        <taxon>Cytophagia</taxon>
        <taxon>Cytophagales</taxon>
        <taxon>Flammeovirgaceae</taxon>
        <taxon>Rapidithrix</taxon>
    </lineage>
</organism>
<sequence>MQIRPLFIFYLLLLYSLTVPSTLMKAQGTDFTPYIPLSPNAAEFNKYGTHPVSLVSGTPQINIPIYELKVGSINLPISLSYHASGVKVTQYASWVGLGWSLNAGGVISRTVRGMPDEEPFGWMNSSVTISELEQLYDWGQLNSYVNNLMDSHPDFFSYNLPTKSGKFIYGKGSGGFITVPYEAIEIIRKSENNTYLITDDEGTKYQFEQKGAFASDPDNSSMDIYVQSWYLTKMISADNTDSIQFVYETTSPPSSAEPGQLSDTFSRVYMDTIIDRDFRLSPDPIEKTTTPIYHQYVELKEIIFNQGKISFMANTLRKDYKGAALDTIIVYKKENTTYTPVKKFSFEYGYFSTPNPLNQFDYRLKLHSCSEESLTEESVKKTHRFEYNSMPLPSTNSYAQDYWGYYNGKDNGDLLPDVFPKVDGVGFFTTENVGSGDRTSSDTHIMVGMLEKIIYPTGGSSIFTFEPNKYESSITEPPRSFQVAFLSVYGIGKKQVSEETKRFTYPSKASPLSGTLRITFSPHTNPGAVIIDAQEVHLTDLTTGEKTIWTHTGDFTKELKLEVSYKFQPGRTYEITGMVEDDPATKIYIDIIGKMKNAQQFVTRSGGGIRVKEIANYNFDGKLSSKEVYQYNPLKNGVGKVVQNDNDFHNNFIRRTYFFRHIDCKKNPLPDDCSCLAQTDQIVYTSSSVYPQVSFKGADVLYDLVTKIEYDENNVPNGKTIYSFDTYTGVEKFYNPGVPGGWSILQDMTGRTGQLSSERAYKYNYKLDRFTLIKEAKYTYSKFNTGYEEGVNFWKKVKYAVDAPCVFHDPYGDFGRFTYHMKLGGWRNTKTTVKNYDADGTVNVTKTINTFQNHKHLQPTEIRFTNSTGDEVVTTNQYADDLSENELGRDLLKARNMQSQVLRQVKSINTKPMSKTEVFYGAPYDNTSTSEVEGAVVPLSVLQYPDGTSVSKQVDYQYNQQGKVVQVTQVLEKDAAGNIVKSGPYTTYIWGYGYTYPVFKIENARYVDILSELTANELSNLENAPTQTQVEIIHQKLKEVFPTAMVYGYTYEPLVGISSQIDPNGKTTHYKYDGLGRLEQIIDHENNVLQRNEYHYKGQ</sequence>
<dbReference type="Pfam" id="PF05593">
    <property type="entry name" value="RHS_repeat"/>
    <property type="match status" value="1"/>
</dbReference>
<gene>
    <name evidence="1" type="ORF">AAG747_16455</name>
</gene>
<comment type="caution">
    <text evidence="1">The sequence shown here is derived from an EMBL/GenBank/DDBJ whole genome shotgun (WGS) entry which is preliminary data.</text>
</comment>
<dbReference type="Proteomes" id="UP001403385">
    <property type="component" value="Unassembled WGS sequence"/>
</dbReference>
<evidence type="ECO:0000313" key="2">
    <source>
        <dbReference type="Proteomes" id="UP001403385"/>
    </source>
</evidence>
<proteinExistence type="predicted"/>
<dbReference type="InterPro" id="IPR031325">
    <property type="entry name" value="RHS_repeat"/>
</dbReference>
<accession>A0AAW9S7N7</accession>
<reference evidence="1 2" key="1">
    <citation type="submission" date="2024-04" db="EMBL/GenBank/DDBJ databases">
        <title>Novel genus in family Flammeovirgaceae.</title>
        <authorList>
            <person name="Nguyen T.H."/>
            <person name="Vuong T.Q."/>
            <person name="Le H."/>
            <person name="Kim S.-G."/>
        </authorList>
    </citation>
    <scope>NUCLEOTIDE SEQUENCE [LARGE SCALE GENOMIC DNA]</scope>
    <source>
        <strain evidence="1 2">JCM 23209</strain>
    </source>
</reference>
<protein>
    <submittedName>
        <fullName evidence="1">RHS repeat domain-containing protein</fullName>
    </submittedName>
</protein>
<dbReference type="AlphaFoldDB" id="A0AAW9S7N7"/>
<keyword evidence="2" id="KW-1185">Reference proteome</keyword>
<dbReference type="Gene3D" id="2.180.10.10">
    <property type="entry name" value="RHS repeat-associated core"/>
    <property type="match status" value="1"/>
</dbReference>
<name>A0AAW9S7N7_9BACT</name>